<comment type="cofactor">
    <cofactor evidence="1">
        <name>FMN</name>
        <dbReference type="ChEBI" id="CHEBI:58210"/>
    </cofactor>
</comment>
<evidence type="ECO:0000256" key="1">
    <source>
        <dbReference type="ARBA" id="ARBA00001917"/>
    </source>
</evidence>
<evidence type="ECO:0000256" key="9">
    <source>
        <dbReference type="ARBA" id="ARBA00031155"/>
    </source>
</evidence>
<gene>
    <name evidence="12" type="ORF">SAMN06296058_3053</name>
</gene>
<evidence type="ECO:0000256" key="3">
    <source>
        <dbReference type="ARBA" id="ARBA00022575"/>
    </source>
</evidence>
<comment type="similarity">
    <text evidence="2">Belongs to the nitronate monooxygenase family. NMO class I subfamily.</text>
</comment>
<organism evidence="12 13">
    <name type="scientific">Pseudoxanthomonas indica</name>
    <dbReference type="NCBI Taxonomy" id="428993"/>
    <lineage>
        <taxon>Bacteria</taxon>
        <taxon>Pseudomonadati</taxon>
        <taxon>Pseudomonadota</taxon>
        <taxon>Gammaproteobacteria</taxon>
        <taxon>Lysobacterales</taxon>
        <taxon>Lysobacteraceae</taxon>
        <taxon>Pseudoxanthomonas</taxon>
    </lineage>
</organism>
<evidence type="ECO:0000256" key="2">
    <source>
        <dbReference type="ARBA" id="ARBA00009881"/>
    </source>
</evidence>
<comment type="catalytic activity">
    <reaction evidence="10">
        <text>3 propionate 3-nitronate + 3 O2 + H2O = 3 3-oxopropanoate + 2 nitrate + nitrite + H2O2 + 3 H(+)</text>
        <dbReference type="Rhea" id="RHEA:57332"/>
        <dbReference type="ChEBI" id="CHEBI:15377"/>
        <dbReference type="ChEBI" id="CHEBI:15378"/>
        <dbReference type="ChEBI" id="CHEBI:15379"/>
        <dbReference type="ChEBI" id="CHEBI:16240"/>
        <dbReference type="ChEBI" id="CHEBI:16301"/>
        <dbReference type="ChEBI" id="CHEBI:17632"/>
        <dbReference type="ChEBI" id="CHEBI:33190"/>
        <dbReference type="ChEBI" id="CHEBI:136067"/>
    </reaction>
</comment>
<evidence type="ECO:0000256" key="7">
    <source>
        <dbReference type="ARBA" id="ARBA00023002"/>
    </source>
</evidence>
<proteinExistence type="inferred from homology"/>
<name>A0A1T5LUG4_9GAMM</name>
<dbReference type="GO" id="GO:0018580">
    <property type="term" value="F:nitronate monooxygenase activity"/>
    <property type="evidence" value="ECO:0007669"/>
    <property type="project" value="InterPro"/>
</dbReference>
<dbReference type="PANTHER" id="PTHR42747:SF3">
    <property type="entry name" value="NITRONATE MONOOXYGENASE-RELATED"/>
    <property type="match status" value="1"/>
</dbReference>
<dbReference type="Gene3D" id="3.20.20.70">
    <property type="entry name" value="Aldolase class I"/>
    <property type="match status" value="1"/>
</dbReference>
<dbReference type="Pfam" id="PF03060">
    <property type="entry name" value="NMO"/>
    <property type="match status" value="1"/>
</dbReference>
<keyword evidence="13" id="KW-1185">Reference proteome</keyword>
<sequence length="354" mass="36914">MSLSQLLGTELPLLQAPMAGVQGSRLAAAVSKAGALGALPCAMLGVERIREEVTAIRAQTAHPFNLNFFCHQPPAEDAAREAAWRQRLAPDYARLGVSLDAASSATSRRPFDAQMLALVGELRPAVVSFHFGLPEADLWQPLRALGIRVLASATTLEEGRWLQQQGVDAVIAQGWEAGGHRGMFLGDDLGTQMGTFALLPQLVHALRVPVIAAGGIADADGVAAAMRLGAAGVQVGTAYLLCPEADTSAVHRGALQGAQAAETAVTNVFTGRPARGIVNHAMRAWGPINPDAPAFPLAAQFVAPLRKAAEAQGSSDYSPLWAGQNTSGCRETSAAELTWALAQGLGSQEPPCLV</sequence>
<evidence type="ECO:0000256" key="4">
    <source>
        <dbReference type="ARBA" id="ARBA00022630"/>
    </source>
</evidence>
<keyword evidence="7" id="KW-0560">Oxidoreductase</keyword>
<keyword evidence="5" id="KW-0288">FMN</keyword>
<reference evidence="12 13" key="1">
    <citation type="submission" date="2017-02" db="EMBL/GenBank/DDBJ databases">
        <authorList>
            <person name="Peterson S.W."/>
        </authorList>
    </citation>
    <scope>NUCLEOTIDE SEQUENCE [LARGE SCALE GENOMIC DNA]</scope>
    <source>
        <strain evidence="12 13">P15</strain>
    </source>
</reference>
<accession>A0A1T5LUG4</accession>
<dbReference type="STRING" id="428993.SAMN06296058_3053"/>
<evidence type="ECO:0000256" key="11">
    <source>
        <dbReference type="ARBA" id="ARBA00067136"/>
    </source>
</evidence>
<dbReference type="GO" id="GO:0000166">
    <property type="term" value="F:nucleotide binding"/>
    <property type="evidence" value="ECO:0007669"/>
    <property type="project" value="UniProtKB-KW"/>
</dbReference>
<dbReference type="EMBL" id="FUZV01000002">
    <property type="protein sequence ID" value="SKC79229.1"/>
    <property type="molecule type" value="Genomic_DNA"/>
</dbReference>
<dbReference type="GO" id="GO:0009636">
    <property type="term" value="P:response to toxic substance"/>
    <property type="evidence" value="ECO:0007669"/>
    <property type="project" value="UniProtKB-KW"/>
</dbReference>
<keyword evidence="8 12" id="KW-0503">Monooxygenase</keyword>
<evidence type="ECO:0000256" key="5">
    <source>
        <dbReference type="ARBA" id="ARBA00022643"/>
    </source>
</evidence>
<dbReference type="Proteomes" id="UP000190341">
    <property type="component" value="Unassembled WGS sequence"/>
</dbReference>
<dbReference type="SUPFAM" id="SSF51412">
    <property type="entry name" value="Inosine monophosphate dehydrogenase (IMPDH)"/>
    <property type="match status" value="1"/>
</dbReference>
<dbReference type="AlphaFoldDB" id="A0A1T5LUG4"/>
<protein>
    <recommendedName>
        <fullName evidence="11">Nitronate monooxygenase</fullName>
    </recommendedName>
    <alternativeName>
        <fullName evidence="9">Propionate 3-nitronate monooxygenase</fullName>
    </alternativeName>
</protein>
<dbReference type="CDD" id="cd04730">
    <property type="entry name" value="NPD_like"/>
    <property type="match status" value="1"/>
</dbReference>
<evidence type="ECO:0000256" key="10">
    <source>
        <dbReference type="ARBA" id="ARBA00049401"/>
    </source>
</evidence>
<dbReference type="PANTHER" id="PTHR42747">
    <property type="entry name" value="NITRONATE MONOOXYGENASE-RELATED"/>
    <property type="match status" value="1"/>
</dbReference>
<keyword evidence="6" id="KW-0547">Nucleotide-binding</keyword>
<keyword evidence="3" id="KW-0216">Detoxification</keyword>
<evidence type="ECO:0000313" key="12">
    <source>
        <dbReference type="EMBL" id="SKC79229.1"/>
    </source>
</evidence>
<dbReference type="InterPro" id="IPR013785">
    <property type="entry name" value="Aldolase_TIM"/>
</dbReference>
<keyword evidence="4" id="KW-0285">Flavoprotein</keyword>
<dbReference type="RefSeq" id="WP_079725384.1">
    <property type="nucleotide sequence ID" value="NZ_BMCL01000001.1"/>
</dbReference>
<evidence type="ECO:0000256" key="8">
    <source>
        <dbReference type="ARBA" id="ARBA00023033"/>
    </source>
</evidence>
<dbReference type="FunFam" id="3.20.20.70:FF:000154">
    <property type="entry name" value="Probable nitronate monooxygenase"/>
    <property type="match status" value="1"/>
</dbReference>
<evidence type="ECO:0000313" key="13">
    <source>
        <dbReference type="Proteomes" id="UP000190341"/>
    </source>
</evidence>
<dbReference type="InterPro" id="IPR004136">
    <property type="entry name" value="NMO"/>
</dbReference>
<evidence type="ECO:0000256" key="6">
    <source>
        <dbReference type="ARBA" id="ARBA00022741"/>
    </source>
</evidence>